<dbReference type="GO" id="GO:0016757">
    <property type="term" value="F:glycosyltransferase activity"/>
    <property type="evidence" value="ECO:0007669"/>
    <property type="project" value="InterPro"/>
</dbReference>
<accession>A0A645J372</accession>
<proteinExistence type="predicted"/>
<name>A0A645J372_9ZZZZ</name>
<organism evidence="2">
    <name type="scientific">bioreactor metagenome</name>
    <dbReference type="NCBI Taxonomy" id="1076179"/>
    <lineage>
        <taxon>unclassified sequences</taxon>
        <taxon>metagenomes</taxon>
        <taxon>ecological metagenomes</taxon>
    </lineage>
</organism>
<dbReference type="SUPFAM" id="SSF53756">
    <property type="entry name" value="UDP-Glycosyltransferase/glycogen phosphorylase"/>
    <property type="match status" value="1"/>
</dbReference>
<reference evidence="2" key="1">
    <citation type="submission" date="2019-08" db="EMBL/GenBank/DDBJ databases">
        <authorList>
            <person name="Kucharzyk K."/>
            <person name="Murdoch R.W."/>
            <person name="Higgins S."/>
            <person name="Loffler F."/>
        </authorList>
    </citation>
    <scope>NUCLEOTIDE SEQUENCE</scope>
</reference>
<dbReference type="AlphaFoldDB" id="A0A645J372"/>
<comment type="caution">
    <text evidence="2">The sequence shown here is derived from an EMBL/GenBank/DDBJ whole genome shotgun (WGS) entry which is preliminary data.</text>
</comment>
<dbReference type="Pfam" id="PF00534">
    <property type="entry name" value="Glycos_transf_1"/>
    <property type="match status" value="1"/>
</dbReference>
<dbReference type="InterPro" id="IPR001296">
    <property type="entry name" value="Glyco_trans_1"/>
</dbReference>
<evidence type="ECO:0000313" key="2">
    <source>
        <dbReference type="EMBL" id="MPN57159.1"/>
    </source>
</evidence>
<dbReference type="EMBL" id="VSSQ01128350">
    <property type="protein sequence ID" value="MPN57159.1"/>
    <property type="molecule type" value="Genomic_DNA"/>
</dbReference>
<evidence type="ECO:0000259" key="1">
    <source>
        <dbReference type="Pfam" id="PF00534"/>
    </source>
</evidence>
<sequence length="89" mass="9783">MLKTIPEEIIALKKTDSAYELAGMYSEAECLFNPTYEDNYPTINIEAEACGTRVITYASGGAPETIRMKESVAVKAGDINAVIKEIYRS</sequence>
<protein>
    <recommendedName>
        <fullName evidence="1">Glycosyl transferase family 1 domain-containing protein</fullName>
    </recommendedName>
</protein>
<dbReference type="Gene3D" id="3.40.50.2000">
    <property type="entry name" value="Glycogen Phosphorylase B"/>
    <property type="match status" value="1"/>
</dbReference>
<gene>
    <name evidence="2" type="ORF">SDC9_204853</name>
</gene>
<feature type="domain" description="Glycosyl transferase family 1" evidence="1">
    <location>
        <begin position="18"/>
        <end position="86"/>
    </location>
</feature>